<gene>
    <name evidence="4" type="ORF">M1O15_03500</name>
</gene>
<keyword evidence="5" id="KW-1185">Reference proteome</keyword>
<dbReference type="PANTHER" id="PTHR33495">
    <property type="entry name" value="ANTI-SIGMA FACTOR ANTAGONIST TM_1081-RELATED-RELATED"/>
    <property type="match status" value="1"/>
</dbReference>
<evidence type="ECO:0000259" key="3">
    <source>
        <dbReference type="PROSITE" id="PS50801"/>
    </source>
</evidence>
<accession>A0ABT0I5C5</accession>
<dbReference type="CDD" id="cd07043">
    <property type="entry name" value="STAS_anti-anti-sigma_factors"/>
    <property type="match status" value="1"/>
</dbReference>
<dbReference type="SUPFAM" id="SSF52091">
    <property type="entry name" value="SpoIIaa-like"/>
    <property type="match status" value="1"/>
</dbReference>
<dbReference type="InterPro" id="IPR036513">
    <property type="entry name" value="STAS_dom_sf"/>
</dbReference>
<organism evidence="4 5">
    <name type="scientific">Streptomyces lichenis</name>
    <dbReference type="NCBI Taxonomy" id="2306967"/>
    <lineage>
        <taxon>Bacteria</taxon>
        <taxon>Bacillati</taxon>
        <taxon>Actinomycetota</taxon>
        <taxon>Actinomycetes</taxon>
        <taxon>Kitasatosporales</taxon>
        <taxon>Streptomycetaceae</taxon>
        <taxon>Streptomyces</taxon>
    </lineage>
</organism>
<dbReference type="Proteomes" id="UP001522868">
    <property type="component" value="Unassembled WGS sequence"/>
</dbReference>
<dbReference type="RefSeq" id="WP_248631654.1">
    <property type="nucleotide sequence ID" value="NZ_JALPTH010000002.1"/>
</dbReference>
<dbReference type="PANTHER" id="PTHR33495:SF2">
    <property type="entry name" value="ANTI-SIGMA FACTOR ANTAGONIST TM_1081-RELATED"/>
    <property type="match status" value="1"/>
</dbReference>
<proteinExistence type="inferred from homology"/>
<protein>
    <recommendedName>
        <fullName evidence="2">Anti-sigma factor antagonist</fullName>
    </recommendedName>
</protein>
<evidence type="ECO:0000256" key="2">
    <source>
        <dbReference type="RuleBase" id="RU003749"/>
    </source>
</evidence>
<reference evidence="4 5" key="1">
    <citation type="submission" date="2022-04" db="EMBL/GenBank/DDBJ databases">
        <title>Streptomyces sp. nov. LCR6-01 isolated from Lichen of Dirinaria sp.</title>
        <authorList>
            <person name="Kanchanasin P."/>
            <person name="Tanasupawat S."/>
            <person name="Phongsopitanun W."/>
        </authorList>
    </citation>
    <scope>NUCLEOTIDE SEQUENCE [LARGE SCALE GENOMIC DNA]</scope>
    <source>
        <strain evidence="4 5">LCR6-01</strain>
    </source>
</reference>
<sequence>MADTQHAAQPGRLSVRTTTGDDGIRILTVTGEIDHHTAGPLQQALALPEGSAQRTVVDLQQVSFMDSTGINIFIAAHRAHAEAGSWLRLAALTDAVRRTMQIVGVDAVIDCRPDLDQALTA</sequence>
<dbReference type="InterPro" id="IPR003658">
    <property type="entry name" value="Anti-sigma_ant"/>
</dbReference>
<comment type="caution">
    <text evidence="4">The sequence shown here is derived from an EMBL/GenBank/DDBJ whole genome shotgun (WGS) entry which is preliminary data.</text>
</comment>
<feature type="domain" description="STAS" evidence="3">
    <location>
        <begin position="22"/>
        <end position="121"/>
    </location>
</feature>
<dbReference type="PROSITE" id="PS50801">
    <property type="entry name" value="STAS"/>
    <property type="match status" value="1"/>
</dbReference>
<dbReference type="Gene3D" id="3.30.750.24">
    <property type="entry name" value="STAS domain"/>
    <property type="match status" value="1"/>
</dbReference>
<evidence type="ECO:0000313" key="4">
    <source>
        <dbReference type="EMBL" id="MCK8676482.1"/>
    </source>
</evidence>
<dbReference type="NCBIfam" id="TIGR00377">
    <property type="entry name" value="ant_ant_sig"/>
    <property type="match status" value="1"/>
</dbReference>
<dbReference type="EMBL" id="JALPTH010000002">
    <property type="protein sequence ID" value="MCK8676482.1"/>
    <property type="molecule type" value="Genomic_DNA"/>
</dbReference>
<dbReference type="Pfam" id="PF01740">
    <property type="entry name" value="STAS"/>
    <property type="match status" value="1"/>
</dbReference>
<evidence type="ECO:0000313" key="5">
    <source>
        <dbReference type="Proteomes" id="UP001522868"/>
    </source>
</evidence>
<evidence type="ECO:0000256" key="1">
    <source>
        <dbReference type="ARBA" id="ARBA00009013"/>
    </source>
</evidence>
<name>A0ABT0I5C5_9ACTN</name>
<dbReference type="InterPro" id="IPR002645">
    <property type="entry name" value="STAS_dom"/>
</dbReference>
<comment type="similarity">
    <text evidence="1 2">Belongs to the anti-sigma-factor antagonist family.</text>
</comment>